<evidence type="ECO:0000256" key="1">
    <source>
        <dbReference type="SAM" id="SignalP"/>
    </source>
</evidence>
<evidence type="ECO:0000313" key="3">
    <source>
        <dbReference type="Proteomes" id="UP000660339"/>
    </source>
</evidence>
<comment type="caution">
    <text evidence="2">The sequence shown here is derived from an EMBL/GenBank/DDBJ whole genome shotgun (WGS) entry which is preliminary data.</text>
</comment>
<accession>A0A8J3LQ61</accession>
<organism evidence="2 3">
    <name type="scientific">Catellatospora methionotrophica</name>
    <dbReference type="NCBI Taxonomy" id="121620"/>
    <lineage>
        <taxon>Bacteria</taxon>
        <taxon>Bacillati</taxon>
        <taxon>Actinomycetota</taxon>
        <taxon>Actinomycetes</taxon>
        <taxon>Micromonosporales</taxon>
        <taxon>Micromonosporaceae</taxon>
        <taxon>Catellatospora</taxon>
    </lineage>
</organism>
<keyword evidence="3" id="KW-1185">Reference proteome</keyword>
<feature type="signal peptide" evidence="1">
    <location>
        <begin position="1"/>
        <end position="21"/>
    </location>
</feature>
<dbReference type="EMBL" id="BONJ01000029">
    <property type="protein sequence ID" value="GIG16845.1"/>
    <property type="molecule type" value="Genomic_DNA"/>
</dbReference>
<proteinExistence type="predicted"/>
<sequence length="171" mass="16707">MRRVLTTAVLGLSLLGAAACAADPAPSAAAPSSAAASAAASSAAPAAATGTKDKAGTCAAFNELAFSPKGLAVLGATGKIIGAALGDEAKAKEQIPLLGKAIEEYRAELVKISADTADAELKAALEADLAMVAAGGQAVAAANGDLNKIIEVLESTALDFETGRTARICQA</sequence>
<dbReference type="AlphaFoldDB" id="A0A8J3LQ61"/>
<name>A0A8J3LQ61_9ACTN</name>
<dbReference type="RefSeq" id="WP_166386372.1">
    <property type="nucleotide sequence ID" value="NZ_BAAATT010000015.1"/>
</dbReference>
<reference evidence="2" key="1">
    <citation type="submission" date="2021-01" db="EMBL/GenBank/DDBJ databases">
        <title>Whole genome shotgun sequence of Catellatospora methionotrophica NBRC 14553.</title>
        <authorList>
            <person name="Komaki H."/>
            <person name="Tamura T."/>
        </authorList>
    </citation>
    <scope>NUCLEOTIDE SEQUENCE</scope>
    <source>
        <strain evidence="2">NBRC 14553</strain>
    </source>
</reference>
<keyword evidence="1" id="KW-0732">Signal</keyword>
<dbReference type="Proteomes" id="UP000660339">
    <property type="component" value="Unassembled WGS sequence"/>
</dbReference>
<protein>
    <submittedName>
        <fullName evidence="2">Uncharacterized protein</fullName>
    </submittedName>
</protein>
<evidence type="ECO:0000313" key="2">
    <source>
        <dbReference type="EMBL" id="GIG16845.1"/>
    </source>
</evidence>
<gene>
    <name evidence="2" type="ORF">Cme02nite_51770</name>
</gene>
<dbReference type="PROSITE" id="PS51257">
    <property type="entry name" value="PROKAR_LIPOPROTEIN"/>
    <property type="match status" value="1"/>
</dbReference>
<feature type="chain" id="PRO_5035198819" evidence="1">
    <location>
        <begin position="22"/>
        <end position="171"/>
    </location>
</feature>